<dbReference type="InterPro" id="IPR011701">
    <property type="entry name" value="MFS"/>
</dbReference>
<evidence type="ECO:0000259" key="6">
    <source>
        <dbReference type="PROSITE" id="PS50850"/>
    </source>
</evidence>
<gene>
    <name evidence="7" type="ORF">EDL96_00105</name>
</gene>
<keyword evidence="8" id="KW-1185">Reference proteome</keyword>
<proteinExistence type="predicted"/>
<protein>
    <submittedName>
        <fullName evidence="7">MFS transporter</fullName>
    </submittedName>
</protein>
<feature type="transmembrane region" description="Helical" evidence="5">
    <location>
        <begin position="63"/>
        <end position="83"/>
    </location>
</feature>
<feature type="domain" description="Major facilitator superfamily (MFS) profile" evidence="6">
    <location>
        <begin position="22"/>
        <end position="435"/>
    </location>
</feature>
<keyword evidence="2 5" id="KW-0812">Transmembrane</keyword>
<dbReference type="InterPro" id="IPR020846">
    <property type="entry name" value="MFS_dom"/>
</dbReference>
<dbReference type="PROSITE" id="PS50850">
    <property type="entry name" value="MFS"/>
    <property type="match status" value="1"/>
</dbReference>
<dbReference type="GO" id="GO:0005886">
    <property type="term" value="C:plasma membrane"/>
    <property type="evidence" value="ECO:0007669"/>
    <property type="project" value="UniProtKB-SubCell"/>
</dbReference>
<feature type="transmembrane region" description="Helical" evidence="5">
    <location>
        <begin position="178"/>
        <end position="197"/>
    </location>
</feature>
<feature type="transmembrane region" description="Helical" evidence="5">
    <location>
        <begin position="322"/>
        <end position="339"/>
    </location>
</feature>
<feature type="transmembrane region" description="Helical" evidence="5">
    <location>
        <begin position="149"/>
        <end position="172"/>
    </location>
</feature>
<dbReference type="InterPro" id="IPR036259">
    <property type="entry name" value="MFS_trans_sf"/>
</dbReference>
<name>A0A3N4A0B1_9MICC</name>
<dbReference type="RefSeq" id="WP_123823440.1">
    <property type="nucleotide sequence ID" value="NZ_RKMF01000001.1"/>
</dbReference>
<accession>A0A3N4A0B1</accession>
<evidence type="ECO:0000256" key="5">
    <source>
        <dbReference type="SAM" id="Phobius"/>
    </source>
</evidence>
<evidence type="ECO:0000256" key="3">
    <source>
        <dbReference type="ARBA" id="ARBA00022989"/>
    </source>
</evidence>
<dbReference type="SUPFAM" id="SSF103473">
    <property type="entry name" value="MFS general substrate transporter"/>
    <property type="match status" value="1"/>
</dbReference>
<feature type="transmembrane region" description="Helical" evidence="5">
    <location>
        <begin position="345"/>
        <end position="367"/>
    </location>
</feature>
<sequence length="461" mass="49038">MSTINTLVTEDRRLEMKTAVWVATIACLALIFDGFDLVVYGTVMPTLLNDPSQIGQLTPSTAGTLGSLALIGVLLGSFASGFIGDILGRKKMLMIGIVWFSIGMAVTALTGTVFTFGLMRFVTGLGLGLVIATAGPTIAEFAPKDKRGLFNAIVYSGVPAGGMFASLCGISLGEMIGWRGLFLIGATPILFLVPLAAMKLPESPRWLLSRGQEERAIEIARETGVPLEDELAVRRATTVPKRTGYLALFTREFGLATLLMATMSFAGLLLTYGMNTWLPRIMESYGYADQKLWFPFVLNGAAVVGGLIAARAADRNGKPQNMIATTFALAAISLVLMTFQFPLSLLFLFIGVAGIGILGTQVLVYGFQSNYYTSESRGAGVAACATIGRAGGVFGPLIGGWLVAAGLGATEQFYAFAAVALVGAVVTFLVPRKHNTYLIEREADARAKEQVARDKERQPVA</sequence>
<feature type="transmembrane region" description="Helical" evidence="5">
    <location>
        <begin position="95"/>
        <end position="116"/>
    </location>
</feature>
<feature type="transmembrane region" description="Helical" evidence="5">
    <location>
        <begin position="20"/>
        <end position="43"/>
    </location>
</feature>
<feature type="transmembrane region" description="Helical" evidence="5">
    <location>
        <begin position="122"/>
        <end position="142"/>
    </location>
</feature>
<dbReference type="OrthoDB" id="9787026at2"/>
<comment type="caution">
    <text evidence="7">The sequence shown here is derived from an EMBL/GenBank/DDBJ whole genome shotgun (WGS) entry which is preliminary data.</text>
</comment>
<dbReference type="Proteomes" id="UP000270616">
    <property type="component" value="Unassembled WGS sequence"/>
</dbReference>
<dbReference type="PANTHER" id="PTHR23508:SF10">
    <property type="entry name" value="CARBOXYLIC ACID TRANSPORTER PROTEIN HOMOLOG"/>
    <property type="match status" value="1"/>
</dbReference>
<dbReference type="PANTHER" id="PTHR23508">
    <property type="entry name" value="CARBOXYLIC ACID TRANSPORTER PROTEIN HOMOLOG"/>
    <property type="match status" value="1"/>
</dbReference>
<feature type="transmembrane region" description="Helical" evidence="5">
    <location>
        <begin position="253"/>
        <end position="272"/>
    </location>
</feature>
<evidence type="ECO:0000256" key="1">
    <source>
        <dbReference type="ARBA" id="ARBA00004651"/>
    </source>
</evidence>
<dbReference type="Gene3D" id="1.20.1250.20">
    <property type="entry name" value="MFS general substrate transporter like domains"/>
    <property type="match status" value="1"/>
</dbReference>
<reference evidence="7 8" key="1">
    <citation type="submission" date="2018-10" db="EMBL/GenBank/DDBJ databases">
        <title>Kocuria sp. M5W7-7, whole genome shotgun sequence.</title>
        <authorList>
            <person name="Tuo L."/>
        </authorList>
    </citation>
    <scope>NUCLEOTIDE SEQUENCE [LARGE SCALE GENOMIC DNA]</scope>
    <source>
        <strain evidence="7 8">M5W7-7</strain>
    </source>
</reference>
<comment type="subcellular location">
    <subcellularLocation>
        <location evidence="1">Cell membrane</location>
        <topology evidence="1">Multi-pass membrane protein</topology>
    </subcellularLocation>
</comment>
<organism evidence="7 8">
    <name type="scientific">Kocuria soli</name>
    <dbReference type="NCBI Taxonomy" id="2485125"/>
    <lineage>
        <taxon>Bacteria</taxon>
        <taxon>Bacillati</taxon>
        <taxon>Actinomycetota</taxon>
        <taxon>Actinomycetes</taxon>
        <taxon>Micrococcales</taxon>
        <taxon>Micrococcaceae</taxon>
        <taxon>Kocuria</taxon>
    </lineage>
</organism>
<feature type="transmembrane region" description="Helical" evidence="5">
    <location>
        <begin position="292"/>
        <end position="310"/>
    </location>
</feature>
<evidence type="ECO:0000313" key="8">
    <source>
        <dbReference type="Proteomes" id="UP000270616"/>
    </source>
</evidence>
<keyword evidence="3 5" id="KW-1133">Transmembrane helix</keyword>
<dbReference type="EMBL" id="RKMF01000001">
    <property type="protein sequence ID" value="ROZ65554.1"/>
    <property type="molecule type" value="Genomic_DNA"/>
</dbReference>
<keyword evidence="4 5" id="KW-0472">Membrane</keyword>
<evidence type="ECO:0000256" key="2">
    <source>
        <dbReference type="ARBA" id="ARBA00022692"/>
    </source>
</evidence>
<dbReference type="GO" id="GO:0046943">
    <property type="term" value="F:carboxylic acid transmembrane transporter activity"/>
    <property type="evidence" value="ECO:0007669"/>
    <property type="project" value="TreeGrafter"/>
</dbReference>
<dbReference type="AlphaFoldDB" id="A0A3N4A0B1"/>
<evidence type="ECO:0000256" key="4">
    <source>
        <dbReference type="ARBA" id="ARBA00023136"/>
    </source>
</evidence>
<feature type="transmembrane region" description="Helical" evidence="5">
    <location>
        <begin position="413"/>
        <end position="431"/>
    </location>
</feature>
<dbReference type="Pfam" id="PF07690">
    <property type="entry name" value="MFS_1"/>
    <property type="match status" value="1"/>
</dbReference>
<evidence type="ECO:0000313" key="7">
    <source>
        <dbReference type="EMBL" id="ROZ65554.1"/>
    </source>
</evidence>
<feature type="transmembrane region" description="Helical" evidence="5">
    <location>
        <begin position="379"/>
        <end position="407"/>
    </location>
</feature>
<dbReference type="CDD" id="cd17365">
    <property type="entry name" value="MFS_PcaK_like"/>
    <property type="match status" value="1"/>
</dbReference>